<dbReference type="GO" id="GO:0033499">
    <property type="term" value="P:galactose catabolic process via UDP-galactose, Leloir pathway"/>
    <property type="evidence" value="ECO:0007669"/>
    <property type="project" value="TreeGrafter"/>
</dbReference>
<comment type="similarity">
    <text evidence="1">Belongs to the NAD(P)-dependent epimerase/dehydratase family.</text>
</comment>
<evidence type="ECO:0000256" key="1">
    <source>
        <dbReference type="ARBA" id="ARBA00007637"/>
    </source>
</evidence>
<dbReference type="Gene3D" id="3.90.25.10">
    <property type="entry name" value="UDP-galactose 4-epimerase, domain 1"/>
    <property type="match status" value="1"/>
</dbReference>
<dbReference type="Pfam" id="PF01370">
    <property type="entry name" value="Epimerase"/>
    <property type="match status" value="1"/>
</dbReference>
<reference evidence="3" key="1">
    <citation type="submission" date="2018-05" db="EMBL/GenBank/DDBJ databases">
        <authorList>
            <person name="Lanie J.A."/>
            <person name="Ng W.-L."/>
            <person name="Kazmierczak K.M."/>
            <person name="Andrzejewski T.M."/>
            <person name="Davidsen T.M."/>
            <person name="Wayne K.J."/>
            <person name="Tettelin H."/>
            <person name="Glass J.I."/>
            <person name="Rusch D."/>
            <person name="Podicherti R."/>
            <person name="Tsui H.-C.T."/>
            <person name="Winkler M.E."/>
        </authorList>
    </citation>
    <scope>NUCLEOTIDE SEQUENCE</scope>
</reference>
<proteinExistence type="inferred from homology"/>
<organism evidence="3">
    <name type="scientific">marine metagenome</name>
    <dbReference type="NCBI Taxonomy" id="408172"/>
    <lineage>
        <taxon>unclassified sequences</taxon>
        <taxon>metagenomes</taxon>
        <taxon>ecological metagenomes</taxon>
    </lineage>
</organism>
<dbReference type="InterPro" id="IPR001509">
    <property type="entry name" value="Epimerase_deHydtase"/>
</dbReference>
<dbReference type="EMBL" id="UINC01150163">
    <property type="protein sequence ID" value="SVD43070.1"/>
    <property type="molecule type" value="Genomic_DNA"/>
</dbReference>
<dbReference type="Gene3D" id="3.40.50.720">
    <property type="entry name" value="NAD(P)-binding Rossmann-like Domain"/>
    <property type="match status" value="1"/>
</dbReference>
<evidence type="ECO:0000259" key="2">
    <source>
        <dbReference type="Pfam" id="PF01370"/>
    </source>
</evidence>
<evidence type="ECO:0000313" key="3">
    <source>
        <dbReference type="EMBL" id="SVD43070.1"/>
    </source>
</evidence>
<dbReference type="SUPFAM" id="SSF51735">
    <property type="entry name" value="NAD(P)-binding Rossmann-fold domains"/>
    <property type="match status" value="1"/>
</dbReference>
<gene>
    <name evidence="3" type="ORF">METZ01_LOCUS395924</name>
</gene>
<dbReference type="AlphaFoldDB" id="A0A382V9D0"/>
<sequence>PDGTAIRDYIHVSDLADIHVKAAEHLVTNQQSNILNCGYGRGVSVKDVLEIANAVNNKPIQTEMGSRRAGDAAMLVSNVSKLHQLLDWKPKHNDLSFIIKTAIEWEKKLMENENA</sequence>
<name>A0A382V9D0_9ZZZZ</name>
<protein>
    <recommendedName>
        <fullName evidence="2">NAD-dependent epimerase/dehydratase domain-containing protein</fullName>
    </recommendedName>
</protein>
<feature type="non-terminal residue" evidence="3">
    <location>
        <position position="1"/>
    </location>
</feature>
<dbReference type="InterPro" id="IPR036291">
    <property type="entry name" value="NAD(P)-bd_dom_sf"/>
</dbReference>
<dbReference type="PANTHER" id="PTHR43725:SF53">
    <property type="entry name" value="UDP-ARABINOSE 4-EPIMERASE 1"/>
    <property type="match status" value="1"/>
</dbReference>
<dbReference type="PANTHER" id="PTHR43725">
    <property type="entry name" value="UDP-GLUCOSE 4-EPIMERASE"/>
    <property type="match status" value="1"/>
</dbReference>
<feature type="domain" description="NAD-dependent epimerase/dehydratase" evidence="2">
    <location>
        <begin position="2"/>
        <end position="38"/>
    </location>
</feature>
<accession>A0A382V9D0</accession>